<reference evidence="10 11" key="1">
    <citation type="submission" date="2019-08" db="EMBL/GenBank/DDBJ databases">
        <title>Complete genome sequence of Rhodanobacter glycinis strain T01E-68 isolated from tomato root.</title>
        <authorList>
            <person name="Weon H.-Y."/>
            <person name="Lee S.A."/>
        </authorList>
    </citation>
    <scope>NUCLEOTIDE SEQUENCE [LARGE SCALE GENOMIC DNA]</scope>
    <source>
        <strain evidence="10 11">T01E-68</strain>
    </source>
</reference>
<dbReference type="EC" id="4.1.1.20" evidence="5 6"/>
<dbReference type="InterPro" id="IPR029066">
    <property type="entry name" value="PLP-binding_barrel"/>
</dbReference>
<dbReference type="AlphaFoldDB" id="A0A5B9E6L8"/>
<dbReference type="PRINTS" id="PR01179">
    <property type="entry name" value="ODADCRBXLASE"/>
</dbReference>
<dbReference type="PROSITE" id="PS00878">
    <property type="entry name" value="ODR_DC_2_1"/>
    <property type="match status" value="1"/>
</dbReference>
<dbReference type="RefSeq" id="WP_147628052.1">
    <property type="nucleotide sequence ID" value="NZ_CP042807.1"/>
</dbReference>
<dbReference type="InterPro" id="IPR022657">
    <property type="entry name" value="De-COase2_CS"/>
</dbReference>
<feature type="active site" description="Proton donor" evidence="7">
    <location>
        <position position="351"/>
    </location>
</feature>
<dbReference type="EMBL" id="CP042807">
    <property type="protein sequence ID" value="QEE25746.1"/>
    <property type="molecule type" value="Genomic_DNA"/>
</dbReference>
<dbReference type="PANTHER" id="PTHR43727:SF2">
    <property type="entry name" value="GROUP IV DECARBOXYLASE"/>
    <property type="match status" value="1"/>
</dbReference>
<evidence type="ECO:0000256" key="1">
    <source>
        <dbReference type="ARBA" id="ARBA00001933"/>
    </source>
</evidence>
<dbReference type="CDD" id="cd06828">
    <property type="entry name" value="PLPDE_III_DapDC"/>
    <property type="match status" value="1"/>
</dbReference>
<dbReference type="Proteomes" id="UP000321807">
    <property type="component" value="Chromosome"/>
</dbReference>
<keyword evidence="5" id="KW-0028">Amino-acid biosynthesis</keyword>
<feature type="binding site" evidence="5">
    <location>
        <begin position="282"/>
        <end position="285"/>
    </location>
    <ligand>
        <name>pyridoxal 5'-phosphate</name>
        <dbReference type="ChEBI" id="CHEBI:597326"/>
    </ligand>
</feature>
<dbReference type="InterPro" id="IPR000183">
    <property type="entry name" value="Orn/DAP/Arg_de-COase"/>
</dbReference>
<comment type="cofactor">
    <cofactor evidence="1 5 7 8">
        <name>pyridoxal 5'-phosphate</name>
        <dbReference type="ChEBI" id="CHEBI:597326"/>
    </cofactor>
</comment>
<comment type="similarity">
    <text evidence="5">Belongs to the Orn/Lys/Arg decarboxylase class-II family. LysA subfamily.</text>
</comment>
<feature type="binding site" evidence="5">
    <location>
        <position position="325"/>
    </location>
    <ligand>
        <name>substrate</name>
    </ligand>
</feature>
<dbReference type="GO" id="GO:0008836">
    <property type="term" value="F:diaminopimelate decarboxylase activity"/>
    <property type="evidence" value="ECO:0007669"/>
    <property type="project" value="UniProtKB-UniRule"/>
</dbReference>
<dbReference type="NCBIfam" id="TIGR01048">
    <property type="entry name" value="lysA"/>
    <property type="match status" value="1"/>
</dbReference>
<keyword evidence="3 5" id="KW-0663">Pyridoxal phosphate</keyword>
<dbReference type="GO" id="GO:0030170">
    <property type="term" value="F:pyridoxal phosphate binding"/>
    <property type="evidence" value="ECO:0007669"/>
    <property type="project" value="UniProtKB-UniRule"/>
</dbReference>
<dbReference type="SUPFAM" id="SSF51419">
    <property type="entry name" value="PLP-binding barrel"/>
    <property type="match status" value="1"/>
</dbReference>
<evidence type="ECO:0000313" key="11">
    <source>
        <dbReference type="Proteomes" id="UP000321807"/>
    </source>
</evidence>
<organism evidence="10 11">
    <name type="scientific">Rhodanobacter glycinis</name>
    <dbReference type="NCBI Taxonomy" id="582702"/>
    <lineage>
        <taxon>Bacteria</taxon>
        <taxon>Pseudomonadati</taxon>
        <taxon>Pseudomonadota</taxon>
        <taxon>Gammaproteobacteria</taxon>
        <taxon>Lysobacterales</taxon>
        <taxon>Rhodanobacteraceae</taxon>
        <taxon>Rhodanobacter</taxon>
    </lineage>
</organism>
<comment type="catalytic activity">
    <reaction evidence="5 8">
        <text>meso-2,6-diaminopimelate + H(+) = L-lysine + CO2</text>
        <dbReference type="Rhea" id="RHEA:15101"/>
        <dbReference type="ChEBI" id="CHEBI:15378"/>
        <dbReference type="ChEBI" id="CHEBI:16526"/>
        <dbReference type="ChEBI" id="CHEBI:32551"/>
        <dbReference type="ChEBI" id="CHEBI:57791"/>
        <dbReference type="EC" id="4.1.1.20"/>
    </reaction>
</comment>
<keyword evidence="2 5" id="KW-0210">Decarboxylase</keyword>
<keyword evidence="4 5" id="KW-0456">Lyase</keyword>
<feature type="binding site" evidence="5">
    <location>
        <position position="247"/>
    </location>
    <ligand>
        <name>pyridoxal 5'-phosphate</name>
        <dbReference type="ChEBI" id="CHEBI:597326"/>
    </ligand>
</feature>
<dbReference type="GO" id="GO:0009089">
    <property type="term" value="P:lysine biosynthetic process via diaminopimelate"/>
    <property type="evidence" value="ECO:0007669"/>
    <property type="project" value="UniProtKB-UniRule"/>
</dbReference>
<dbReference type="Gene3D" id="3.20.20.10">
    <property type="entry name" value="Alanine racemase"/>
    <property type="match status" value="1"/>
</dbReference>
<evidence type="ECO:0000256" key="6">
    <source>
        <dbReference type="NCBIfam" id="TIGR01048"/>
    </source>
</evidence>
<sequence>MSTLSIQQTATGMDARPSAQFDGVDLAALAGRLGTPLHAYSASAIRQRINALQQALHGLDAMICYAVKANGNRAILELMAAAGLGADIVSAGELRRALQAGIPPERIVFSGVGKSEDEIAGALDVGIRRFNVESLDELHAIERLASTQHTTARAAVRINPDVDALTHAKIATGKSENKFGVSIDEARHWFAAREQLRHVRLDGLHVHIGSQILSLEPFRLALQRVAAFWHELREAGHPIASIDVGGGLGVRYREDDTPIAAEDYAATIRETLAGFDGDLLLEPGRYLVAEAGVLLTRVIRIKHGEARDFLVLDAAMNDLARPSLYDAWHDIVPLANGARPETVYDVVGPVCETGDTFARDRRLPTCAAGDLLMICTTGAYGASMASTYNSRPLAAEALLDRGRYAVVRRRQHFEEMTAGEPSARHWETA</sequence>
<feature type="binding site" evidence="5">
    <location>
        <position position="380"/>
    </location>
    <ligand>
        <name>substrate</name>
    </ligand>
</feature>
<dbReference type="InterPro" id="IPR022653">
    <property type="entry name" value="De-COase2_pyr-phos_BS"/>
</dbReference>
<evidence type="ECO:0000259" key="9">
    <source>
        <dbReference type="Pfam" id="PF02784"/>
    </source>
</evidence>
<comment type="subunit">
    <text evidence="5">Homodimer.</text>
</comment>
<gene>
    <name evidence="5 10" type="primary">lysA</name>
    <name evidence="10" type="ORF">CS053_15460</name>
</gene>
<dbReference type="Pfam" id="PF02784">
    <property type="entry name" value="Orn_Arg_deC_N"/>
    <property type="match status" value="1"/>
</dbReference>
<dbReference type="Gene3D" id="2.40.37.10">
    <property type="entry name" value="Lyase, Ornithine Decarboxylase, Chain A, domain 1"/>
    <property type="match status" value="1"/>
</dbReference>
<feature type="binding site" evidence="5">
    <location>
        <position position="285"/>
    </location>
    <ligand>
        <name>substrate</name>
    </ligand>
</feature>
<evidence type="ECO:0000313" key="10">
    <source>
        <dbReference type="EMBL" id="QEE25746.1"/>
    </source>
</evidence>
<keyword evidence="5 8" id="KW-0457">Lysine biosynthesis</keyword>
<evidence type="ECO:0000256" key="7">
    <source>
        <dbReference type="PIRSR" id="PIRSR600183-50"/>
    </source>
</evidence>
<dbReference type="InterPro" id="IPR022644">
    <property type="entry name" value="De-COase2_N"/>
</dbReference>
<comment type="pathway">
    <text evidence="5 8">Amino-acid biosynthesis; L-lysine biosynthesis via DAP pathway; L-lysine from DL-2,6-diaminopimelate: step 1/1.</text>
</comment>
<feature type="binding site" evidence="5">
    <location>
        <position position="352"/>
    </location>
    <ligand>
        <name>substrate</name>
    </ligand>
</feature>
<feature type="modified residue" description="N6-(pyridoxal phosphate)lysine" evidence="5 7">
    <location>
        <position position="68"/>
    </location>
</feature>
<dbReference type="PROSITE" id="PS00879">
    <property type="entry name" value="ODR_DC_2_2"/>
    <property type="match status" value="1"/>
</dbReference>
<dbReference type="HAMAP" id="MF_02120">
    <property type="entry name" value="LysA"/>
    <property type="match status" value="1"/>
</dbReference>
<name>A0A5B9E6L8_9GAMM</name>
<comment type="function">
    <text evidence="5">Specifically catalyzes the decarboxylation of meso-diaminopimelate (meso-DAP) to L-lysine.</text>
</comment>
<feature type="binding site" evidence="5">
    <location>
        <position position="321"/>
    </location>
    <ligand>
        <name>substrate</name>
    </ligand>
</feature>
<dbReference type="PANTHER" id="PTHR43727">
    <property type="entry name" value="DIAMINOPIMELATE DECARBOXYLASE"/>
    <property type="match status" value="1"/>
</dbReference>
<evidence type="ECO:0000256" key="4">
    <source>
        <dbReference type="ARBA" id="ARBA00023239"/>
    </source>
</evidence>
<evidence type="ECO:0000256" key="5">
    <source>
        <dbReference type="HAMAP-Rule" id="MF_02120"/>
    </source>
</evidence>
<accession>A0A5B9E6L8</accession>
<dbReference type="SUPFAM" id="SSF50621">
    <property type="entry name" value="Alanine racemase C-terminal domain-like"/>
    <property type="match status" value="1"/>
</dbReference>
<dbReference type="InterPro" id="IPR002986">
    <property type="entry name" value="DAP_deCOOHase_LysA"/>
</dbReference>
<evidence type="ECO:0000256" key="2">
    <source>
        <dbReference type="ARBA" id="ARBA00022793"/>
    </source>
</evidence>
<feature type="domain" description="Orn/DAP/Arg decarboxylase 2 N-terminal" evidence="9">
    <location>
        <begin position="44"/>
        <end position="289"/>
    </location>
</feature>
<feature type="binding site" evidence="5">
    <location>
        <position position="380"/>
    </location>
    <ligand>
        <name>pyridoxal 5'-phosphate</name>
        <dbReference type="ChEBI" id="CHEBI:597326"/>
    </ligand>
</feature>
<dbReference type="FunFam" id="3.20.20.10:FF:000003">
    <property type="entry name" value="Diaminopimelate decarboxylase"/>
    <property type="match status" value="1"/>
</dbReference>
<evidence type="ECO:0000256" key="8">
    <source>
        <dbReference type="RuleBase" id="RU003738"/>
    </source>
</evidence>
<dbReference type="UniPathway" id="UPA00034">
    <property type="reaction ID" value="UER00027"/>
</dbReference>
<protein>
    <recommendedName>
        <fullName evidence="5 6">Diaminopimelate decarboxylase</fullName>
        <shortName evidence="5">DAP decarboxylase</shortName>
        <shortName evidence="5">DAPDC</shortName>
        <ecNumber evidence="5 6">4.1.1.20</ecNumber>
    </recommendedName>
</protein>
<dbReference type="KEGG" id="rgl:CS053_15460"/>
<dbReference type="PRINTS" id="PR01181">
    <property type="entry name" value="DAPDCRBXLASE"/>
</dbReference>
<proteinExistence type="inferred from homology"/>
<dbReference type="InterPro" id="IPR009006">
    <property type="entry name" value="Ala_racemase/Decarboxylase_C"/>
</dbReference>
<evidence type="ECO:0000256" key="3">
    <source>
        <dbReference type="ARBA" id="ARBA00022898"/>
    </source>
</evidence>